<dbReference type="PANTHER" id="PTHR44757:SF2">
    <property type="entry name" value="BIOFILM ARCHITECTURE MAINTENANCE PROTEIN MBAA"/>
    <property type="match status" value="1"/>
</dbReference>
<dbReference type="Pfam" id="PF08448">
    <property type="entry name" value="PAS_4"/>
    <property type="match status" value="1"/>
</dbReference>
<comment type="caution">
    <text evidence="2">The sequence shown here is derived from an EMBL/GenBank/DDBJ whole genome shotgun (WGS) entry which is preliminary data.</text>
</comment>
<dbReference type="EMBL" id="BOMS01000003">
    <property type="protein sequence ID" value="GIE64022.1"/>
    <property type="molecule type" value="Genomic_DNA"/>
</dbReference>
<protein>
    <recommendedName>
        <fullName evidence="1">PAS domain-containing protein</fullName>
    </recommendedName>
</protein>
<dbReference type="PROSITE" id="PS50112">
    <property type="entry name" value="PAS"/>
    <property type="match status" value="3"/>
</dbReference>
<feature type="domain" description="PAS" evidence="1">
    <location>
        <begin position="263"/>
        <end position="339"/>
    </location>
</feature>
<dbReference type="InterPro" id="IPR013767">
    <property type="entry name" value="PAS_fold"/>
</dbReference>
<dbReference type="InterPro" id="IPR035965">
    <property type="entry name" value="PAS-like_dom_sf"/>
</dbReference>
<dbReference type="SMART" id="SM00091">
    <property type="entry name" value="PAS"/>
    <property type="match status" value="3"/>
</dbReference>
<feature type="domain" description="PAS" evidence="1">
    <location>
        <begin position="18"/>
        <end position="84"/>
    </location>
</feature>
<name>A0ABQ4B032_9ACTN</name>
<dbReference type="Gene3D" id="3.30.450.20">
    <property type="entry name" value="PAS domain"/>
    <property type="match status" value="3"/>
</dbReference>
<evidence type="ECO:0000313" key="3">
    <source>
        <dbReference type="Proteomes" id="UP000624709"/>
    </source>
</evidence>
<dbReference type="InterPro" id="IPR013655">
    <property type="entry name" value="PAS_fold_3"/>
</dbReference>
<dbReference type="InterPro" id="IPR013656">
    <property type="entry name" value="PAS_4"/>
</dbReference>
<dbReference type="CDD" id="cd00130">
    <property type="entry name" value="PAS"/>
    <property type="match status" value="2"/>
</dbReference>
<evidence type="ECO:0000313" key="2">
    <source>
        <dbReference type="EMBL" id="GIE64022.1"/>
    </source>
</evidence>
<dbReference type="InterPro" id="IPR052155">
    <property type="entry name" value="Biofilm_reg_signaling"/>
</dbReference>
<sequence length="479" mass="52799">MFSAPQIIEQPVADARYRAVDASALAFVQVDRTGLIQDWNPAAEQLFGWRRDEVVGRPLADTIIPAALRSAHNAGFARRVADGDGPGMSHRFELPAVHRDGSELSISMTMNTLGPDGFCAFISDQTEWHQARQELQRSNQLITAILQHTTAVISAKDLDGRYLFVNGEYERVFQVAAADMVGRGEEDVLPAAVAAGSRAHDIDVAGNGAARTVLEELPFGDDIRQYVVTRVPLTDPDGSVYGVCTIAIDDTDRRRSEAALGASEERFRNTVNNAPGMLYQFRIEPDGTYGFSFVSAACRDLYGVEAEQITHSGVDIMDFIAPEDRKSYQAAVHRSMQTLEPWEWQGGILRRDGQRRWLYGVSRPHREPGGATVWDGMLLDRTREHAARCDLEDLARRLATISFTTAADDLTDPIAELVDPAGHDELARIWAVARSGEAADAELTAAGPDGGRLWIRLRPRTEDDRLVVDGTGFPMEERP</sequence>
<dbReference type="NCBIfam" id="TIGR00229">
    <property type="entry name" value="sensory_box"/>
    <property type="match status" value="2"/>
</dbReference>
<dbReference type="Pfam" id="PF08447">
    <property type="entry name" value="PAS_3"/>
    <property type="match status" value="1"/>
</dbReference>
<evidence type="ECO:0000259" key="1">
    <source>
        <dbReference type="PROSITE" id="PS50112"/>
    </source>
</evidence>
<organism evidence="2 3">
    <name type="scientific">Actinoplanes palleronii</name>
    <dbReference type="NCBI Taxonomy" id="113570"/>
    <lineage>
        <taxon>Bacteria</taxon>
        <taxon>Bacillati</taxon>
        <taxon>Actinomycetota</taxon>
        <taxon>Actinomycetes</taxon>
        <taxon>Micromonosporales</taxon>
        <taxon>Micromonosporaceae</taxon>
        <taxon>Actinoplanes</taxon>
    </lineage>
</organism>
<gene>
    <name evidence="2" type="ORF">Apa02nite_001300</name>
</gene>
<dbReference type="InterPro" id="IPR000014">
    <property type="entry name" value="PAS"/>
</dbReference>
<dbReference type="SUPFAM" id="SSF55785">
    <property type="entry name" value="PYP-like sensor domain (PAS domain)"/>
    <property type="match status" value="3"/>
</dbReference>
<proteinExistence type="predicted"/>
<reference evidence="2 3" key="1">
    <citation type="submission" date="2021-01" db="EMBL/GenBank/DDBJ databases">
        <title>Whole genome shotgun sequence of Actinoplanes palleronii NBRC 14916.</title>
        <authorList>
            <person name="Komaki H."/>
            <person name="Tamura T."/>
        </authorList>
    </citation>
    <scope>NUCLEOTIDE SEQUENCE [LARGE SCALE GENOMIC DNA]</scope>
    <source>
        <strain evidence="2 3">NBRC 14916</strain>
    </source>
</reference>
<dbReference type="Pfam" id="PF00989">
    <property type="entry name" value="PAS"/>
    <property type="match status" value="1"/>
</dbReference>
<keyword evidence="3" id="KW-1185">Reference proteome</keyword>
<accession>A0ABQ4B032</accession>
<dbReference type="Proteomes" id="UP000624709">
    <property type="component" value="Unassembled WGS sequence"/>
</dbReference>
<dbReference type="PANTHER" id="PTHR44757">
    <property type="entry name" value="DIGUANYLATE CYCLASE DGCP"/>
    <property type="match status" value="1"/>
</dbReference>
<dbReference type="RefSeq" id="WP_203823332.1">
    <property type="nucleotide sequence ID" value="NZ_BAAATY010000009.1"/>
</dbReference>
<feature type="domain" description="PAS" evidence="1">
    <location>
        <begin position="138"/>
        <end position="183"/>
    </location>
</feature>